<organism evidence="1 2">
    <name type="scientific">Russula earlei</name>
    <dbReference type="NCBI Taxonomy" id="71964"/>
    <lineage>
        <taxon>Eukaryota</taxon>
        <taxon>Fungi</taxon>
        <taxon>Dikarya</taxon>
        <taxon>Basidiomycota</taxon>
        <taxon>Agaricomycotina</taxon>
        <taxon>Agaricomycetes</taxon>
        <taxon>Russulales</taxon>
        <taxon>Russulaceae</taxon>
        <taxon>Russula</taxon>
    </lineage>
</organism>
<keyword evidence="2" id="KW-1185">Reference proteome</keyword>
<evidence type="ECO:0000313" key="2">
    <source>
        <dbReference type="Proteomes" id="UP001207468"/>
    </source>
</evidence>
<reference evidence="1" key="1">
    <citation type="submission" date="2021-03" db="EMBL/GenBank/DDBJ databases">
        <title>Evolutionary priming and transition to the ectomycorrhizal habit in an iconic lineage of mushroom-forming fungi: is preadaptation a requirement?</title>
        <authorList>
            <consortium name="DOE Joint Genome Institute"/>
            <person name="Looney B.P."/>
            <person name="Miyauchi S."/>
            <person name="Morin E."/>
            <person name="Drula E."/>
            <person name="Courty P.E."/>
            <person name="Chicoki N."/>
            <person name="Fauchery L."/>
            <person name="Kohler A."/>
            <person name="Kuo A."/>
            <person name="LaButti K."/>
            <person name="Pangilinan J."/>
            <person name="Lipzen A."/>
            <person name="Riley R."/>
            <person name="Andreopoulos W."/>
            <person name="He G."/>
            <person name="Johnson J."/>
            <person name="Barry K.W."/>
            <person name="Grigoriev I.V."/>
            <person name="Nagy L."/>
            <person name="Hibbett D."/>
            <person name="Henrissat B."/>
            <person name="Matheny P.B."/>
            <person name="Labbe J."/>
            <person name="Martin A.F."/>
        </authorList>
    </citation>
    <scope>NUCLEOTIDE SEQUENCE</scope>
    <source>
        <strain evidence="1">BPL698</strain>
    </source>
</reference>
<evidence type="ECO:0000313" key="1">
    <source>
        <dbReference type="EMBL" id="KAI9447035.1"/>
    </source>
</evidence>
<name>A0ACC0TU82_9AGAM</name>
<protein>
    <submittedName>
        <fullName evidence="1">Uncharacterized protein</fullName>
    </submittedName>
</protein>
<proteinExistence type="predicted"/>
<dbReference type="EMBL" id="JAGFNK010000613">
    <property type="protein sequence ID" value="KAI9447035.1"/>
    <property type="molecule type" value="Genomic_DNA"/>
</dbReference>
<dbReference type="Proteomes" id="UP001207468">
    <property type="component" value="Unassembled WGS sequence"/>
</dbReference>
<sequence>MQPVSHILHHNTFWLSPQRTLYWEEEQTLVVSDLHFGKTGHFRKNGIAVPQQVFKEDLQRLVEQITFFTPKQLVVVGDFFHSENNKELDLFLKWRNDLSWLPITLVEGNHDILADEWYQRASITVTDHLQMGRFSFVHDISTLQAIPGSSYFFSGHIHPGILIRGLGKQALRLPCFYFGEQYAVLPAFSRFTGMASIQPRQQDAVYAISTTHSAKRQPDRVETVMLYAIVDIETTGGYASGNGITEIAIVIHDGMNIVDFYETLVNPQQPIPLAIRQLTGITNEMVRQAPVFADVAPKVYELLQNKVFIAHNVNFDYSFIKHAFANAGYEYNAPKLCTVRLSRKIIPGYKSYSLGKLCIALEINHSNQHRAGGDAMATASLFSYLVARDADNHIRGMLKGRNSEQYLPPHLPVTELAQLPYTPGVYYFYNRSGKIIYIGKAKNLRQRVKSHFSNNKVNRQKQDFLRDIHHISYTDCATELMAHILESVEIRKVWPLYNRSQKGYLPRFGLYVYEDRKGHKRLIVEKNKNLLSPLYTFNTLQEGRNRLRELTDEFRLCTKLCHIGDSNGEHTGCMLCDGTDTLTDYNQRVEAAIDWLGKNLPTFALVDEGRNHTEQSCILIQKGNVYGMGYITAEASPHNLPYLQEHLERLPDNDYIRNLVYKYVATYPGKKIVFAG</sequence>
<accession>A0ACC0TU82</accession>
<gene>
    <name evidence="1" type="ORF">F5148DRAFT_1292499</name>
</gene>
<comment type="caution">
    <text evidence="1">The sequence shown here is derived from an EMBL/GenBank/DDBJ whole genome shotgun (WGS) entry which is preliminary data.</text>
</comment>